<evidence type="ECO:0000313" key="3">
    <source>
        <dbReference type="Proteomes" id="UP000322612"/>
    </source>
</evidence>
<comment type="caution">
    <text evidence="1">The sequence shown here is derived from an EMBL/GenBank/DDBJ whole genome shotgun (WGS) entry which is preliminary data.</text>
</comment>
<evidence type="ECO:0000313" key="1">
    <source>
        <dbReference type="EMBL" id="NGE58342.1"/>
    </source>
</evidence>
<dbReference type="EMBL" id="JAAJSZ010000001">
    <property type="protein sequence ID" value="NGE58342.1"/>
    <property type="molecule type" value="Genomic_DNA"/>
</dbReference>
<dbReference type="SMART" id="SM00710">
    <property type="entry name" value="PbH1"/>
    <property type="match status" value="6"/>
</dbReference>
<dbReference type="InterPro" id="IPR006626">
    <property type="entry name" value="PbH1"/>
</dbReference>
<dbReference type="InterPro" id="IPR011050">
    <property type="entry name" value="Pectin_lyase_fold/virulence"/>
</dbReference>
<dbReference type="AlphaFoldDB" id="A0A6G4LD56"/>
<sequence>MGISQQSDNNAPNPSFAIITGGKCFLRDISMHGSWYSNAECNTGTEFYAYNVYSYDAGLGKQSGGSGDAETRLGSGLVVKNFGKVFIDCFRGINTYQSTLFVYADIANRTSTIDISRTEINSSGGNGIRVMGSDTDHVGATRVVISNFIIKNCESHGIRCNFRLGVINTGYIESSNASLAIEYASDLLISDVVSSRCATGILCRYYPLDGTDKLTFSNIKISNPSVQAIYFARNSGNTTNALGEIRFSDIEIDITDTNARAIDFSGKPTGTSGNCDVTFSDISITGAWADTNRAFVEVTDCRHIKFAGVTFLSTQGTPSSYIKTGASTSVIMKEVTALSHFGSSSVVRPFEILTGTETVNITGCVIHVTSNGNVAYSSTPTYRYESCNQFLNSSNNKTWTLTNYSTQTRSVDAASNPALATLIADIASNNAITR</sequence>
<reference evidence="1" key="2">
    <citation type="submission" date="2020-02" db="EMBL/GenBank/DDBJ databases">
        <title>WGS of Carbapenem-Resistant Entrobacteriaceae.</title>
        <authorList>
            <person name="Tokajian S."/>
            <person name="El Chaar M."/>
            <person name="El Khoury M."/>
        </authorList>
    </citation>
    <scope>NUCLEOTIDE SEQUENCE</scope>
    <source>
        <strain evidence="1">EHM_24</strain>
    </source>
</reference>
<dbReference type="EMBL" id="VTDZ01000230">
    <property type="protein sequence ID" value="TYS02752.1"/>
    <property type="molecule type" value="Genomic_DNA"/>
</dbReference>
<name>A0A6G4LD56_9ENTR</name>
<protein>
    <submittedName>
        <fullName evidence="1">Uncharacterized protein</fullName>
    </submittedName>
</protein>
<dbReference type="SUPFAM" id="SSF51126">
    <property type="entry name" value="Pectin lyase-like"/>
    <property type="match status" value="1"/>
</dbReference>
<dbReference type="Proteomes" id="UP000322612">
    <property type="component" value="Unassembled WGS sequence"/>
</dbReference>
<dbReference type="RefSeq" id="WP_123839384.1">
    <property type="nucleotide sequence ID" value="NZ_CAYQIB010000027.1"/>
</dbReference>
<evidence type="ECO:0000313" key="2">
    <source>
        <dbReference type="EMBL" id="TYS02752.1"/>
    </source>
</evidence>
<reference evidence="2 3" key="1">
    <citation type="submission" date="2019-08" db="EMBL/GenBank/DDBJ databases">
        <title>Whole genome sequence analysis of bacterial isolates in patients.</title>
        <authorList>
            <person name="Jeong K.C."/>
        </authorList>
    </citation>
    <scope>NUCLEOTIDE SEQUENCE [LARGE SCALE GENOMIC DNA]</scope>
    <source>
        <strain evidence="2 3">KCJ3K342</strain>
    </source>
</reference>
<gene>
    <name evidence="2" type="ORF">FZC81_26250</name>
    <name evidence="1" type="ORF">G5638_04125</name>
</gene>
<accession>A0A6G4LD56</accession>
<organism evidence="1">
    <name type="scientific">Enterobacter hormaechei</name>
    <dbReference type="NCBI Taxonomy" id="158836"/>
    <lineage>
        <taxon>Bacteria</taxon>
        <taxon>Pseudomonadati</taxon>
        <taxon>Pseudomonadota</taxon>
        <taxon>Gammaproteobacteria</taxon>
        <taxon>Enterobacterales</taxon>
        <taxon>Enterobacteriaceae</taxon>
        <taxon>Enterobacter</taxon>
        <taxon>Enterobacter cloacae complex</taxon>
    </lineage>
</organism>
<proteinExistence type="predicted"/>